<dbReference type="SUPFAM" id="SSF53474">
    <property type="entry name" value="alpha/beta-Hydrolases"/>
    <property type="match status" value="1"/>
</dbReference>
<accession>A0A844BJI1</accession>
<reference evidence="3 4" key="1">
    <citation type="submission" date="2019-11" db="EMBL/GenBank/DDBJ databases">
        <title>Characterisation of Fundicoccus ignavus gen. nov. sp. nov., a novel genus of the family Aerococcaceae isolated from bulk tank milk.</title>
        <authorList>
            <person name="Siebert A."/>
            <person name="Huptas C."/>
            <person name="Wenning M."/>
            <person name="Scherer S."/>
            <person name="Doll E.V."/>
        </authorList>
    </citation>
    <scope>NUCLEOTIDE SEQUENCE [LARGE SCALE GENOMIC DNA]</scope>
    <source>
        <strain evidence="3 4">DSM 109653</strain>
    </source>
</reference>
<dbReference type="InterPro" id="IPR000073">
    <property type="entry name" value="AB_hydrolase_1"/>
</dbReference>
<gene>
    <name evidence="3" type="ORF">GIY11_03850</name>
</gene>
<evidence type="ECO:0000313" key="4">
    <source>
        <dbReference type="Proteomes" id="UP000469870"/>
    </source>
</evidence>
<feature type="domain" description="AB hydrolase-1" evidence="2">
    <location>
        <begin position="30"/>
        <end position="283"/>
    </location>
</feature>
<dbReference type="PRINTS" id="PR00111">
    <property type="entry name" value="ABHYDROLASE"/>
</dbReference>
<dbReference type="Gene3D" id="3.40.50.1820">
    <property type="entry name" value="alpha/beta hydrolase"/>
    <property type="match status" value="1"/>
</dbReference>
<comment type="caution">
    <text evidence="3">The sequence shown here is derived from an EMBL/GenBank/DDBJ whole genome shotgun (WGS) entry which is preliminary data.</text>
</comment>
<dbReference type="PANTHER" id="PTHR43798">
    <property type="entry name" value="MONOACYLGLYCEROL LIPASE"/>
    <property type="match status" value="1"/>
</dbReference>
<evidence type="ECO:0000256" key="1">
    <source>
        <dbReference type="ARBA" id="ARBA00022801"/>
    </source>
</evidence>
<keyword evidence="1 3" id="KW-0378">Hydrolase</keyword>
<dbReference type="RefSeq" id="WP_153861570.1">
    <property type="nucleotide sequence ID" value="NZ_WJQR01000003.1"/>
</dbReference>
<dbReference type="Pfam" id="PF00561">
    <property type="entry name" value="Abhydrolase_1"/>
    <property type="match status" value="1"/>
</dbReference>
<dbReference type="PANTHER" id="PTHR43798:SF31">
    <property type="entry name" value="AB HYDROLASE SUPERFAMILY PROTEIN YCLE"/>
    <property type="match status" value="1"/>
</dbReference>
<proteinExistence type="predicted"/>
<dbReference type="AlphaFoldDB" id="A0A844BJI1"/>
<dbReference type="GO" id="GO:0016787">
    <property type="term" value="F:hydrolase activity"/>
    <property type="evidence" value="ECO:0007669"/>
    <property type="project" value="UniProtKB-KW"/>
</dbReference>
<dbReference type="InterPro" id="IPR050266">
    <property type="entry name" value="AB_hydrolase_sf"/>
</dbReference>
<organism evidence="3 4">
    <name type="scientific">Fundicoccus ignavus</name>
    <dbReference type="NCBI Taxonomy" id="2664442"/>
    <lineage>
        <taxon>Bacteria</taxon>
        <taxon>Bacillati</taxon>
        <taxon>Bacillota</taxon>
        <taxon>Bacilli</taxon>
        <taxon>Lactobacillales</taxon>
        <taxon>Aerococcaceae</taxon>
        <taxon>Fundicoccus</taxon>
    </lineage>
</organism>
<dbReference type="Proteomes" id="UP000469870">
    <property type="component" value="Unassembled WGS sequence"/>
</dbReference>
<evidence type="ECO:0000259" key="2">
    <source>
        <dbReference type="Pfam" id="PF00561"/>
    </source>
</evidence>
<sequence length="299" mass="34206">MTIYKKIIRLDNDETIHCARTEIQPNLHNILFIHGNFSSSLNWWPTMQALNEQFNTYAFDLRGFGESSYQTKITSLKDFAEDSILLFDQLELTDLTIVGWSTGGAVALEIARIRPDLVKQIVLLSSVGLKGYDLIAGFPANTSMFSWNIPSFFNQGFSFVDSVSQLSMQHFIFQPLVIKQFLNQYLYHQQAVNPLYEQQLIDQIIKQRNFSELLQALMQYNFKAFSTTSSYDATFYTGPIHIWHGALDRVIPLATAQQTANYFGKQGNLLVFKESGHAIMHDESDYFIEELRRIAGPVS</sequence>
<dbReference type="GO" id="GO:0016020">
    <property type="term" value="C:membrane"/>
    <property type="evidence" value="ECO:0007669"/>
    <property type="project" value="TreeGrafter"/>
</dbReference>
<protein>
    <submittedName>
        <fullName evidence="3">Alpha/beta fold hydrolase</fullName>
    </submittedName>
</protein>
<evidence type="ECO:0000313" key="3">
    <source>
        <dbReference type="EMBL" id="MRI81144.1"/>
    </source>
</evidence>
<dbReference type="EMBL" id="WJQR01000003">
    <property type="protein sequence ID" value="MRI81144.1"/>
    <property type="molecule type" value="Genomic_DNA"/>
</dbReference>
<name>A0A844BJI1_9LACT</name>
<dbReference type="InterPro" id="IPR029058">
    <property type="entry name" value="AB_hydrolase_fold"/>
</dbReference>